<evidence type="ECO:0000313" key="12">
    <source>
        <dbReference type="Proteomes" id="UP000239997"/>
    </source>
</evidence>
<comment type="pathway">
    <text evidence="1 7 8">Carbohydrate degradation; glycolysis; D-glyceraldehyde 3-phosphate and glycerone phosphate from D-glucose: step 2/4.</text>
</comment>
<evidence type="ECO:0000256" key="3">
    <source>
        <dbReference type="ARBA" id="ARBA00022432"/>
    </source>
</evidence>
<dbReference type="SUPFAM" id="SSF53697">
    <property type="entry name" value="SIS domain"/>
    <property type="match status" value="1"/>
</dbReference>
<dbReference type="EMBL" id="PVNA01000001">
    <property type="protein sequence ID" value="PRX15032.1"/>
    <property type="molecule type" value="Genomic_DNA"/>
</dbReference>
<dbReference type="CDD" id="cd05016">
    <property type="entry name" value="SIS_PGI_2"/>
    <property type="match status" value="1"/>
</dbReference>
<evidence type="ECO:0000256" key="1">
    <source>
        <dbReference type="ARBA" id="ARBA00004926"/>
    </source>
</evidence>
<dbReference type="Proteomes" id="UP000028531">
    <property type="component" value="Unassembled WGS sequence"/>
</dbReference>
<evidence type="ECO:0000313" key="10">
    <source>
        <dbReference type="EMBL" id="PRX15032.1"/>
    </source>
</evidence>
<evidence type="ECO:0000256" key="7">
    <source>
        <dbReference type="HAMAP-Rule" id="MF_00473"/>
    </source>
</evidence>
<dbReference type="InterPro" id="IPR001672">
    <property type="entry name" value="G6P_Isomerase"/>
</dbReference>
<evidence type="ECO:0000256" key="2">
    <source>
        <dbReference type="ARBA" id="ARBA00006604"/>
    </source>
</evidence>
<evidence type="ECO:0000256" key="8">
    <source>
        <dbReference type="RuleBase" id="RU000612"/>
    </source>
</evidence>
<reference evidence="10 12" key="2">
    <citation type="submission" date="2018-03" db="EMBL/GenBank/DDBJ databases">
        <title>Genomic Encyclopedia of Archaeal and Bacterial Type Strains, Phase II (KMG-II): from individual species to whole genera.</title>
        <authorList>
            <person name="Goeker M."/>
        </authorList>
    </citation>
    <scope>NUCLEOTIDE SEQUENCE [LARGE SCALE GENOMIC DNA]</scope>
    <source>
        <strain evidence="10 12">DSM 22727</strain>
    </source>
</reference>
<evidence type="ECO:0000313" key="11">
    <source>
        <dbReference type="Proteomes" id="UP000028531"/>
    </source>
</evidence>
<comment type="pathway">
    <text evidence="7">Carbohydrate biosynthesis; gluconeogenesis.</text>
</comment>
<dbReference type="AlphaFoldDB" id="A0A084JTB9"/>
<comment type="similarity">
    <text evidence="2 7 8">Belongs to the GPI family.</text>
</comment>
<dbReference type="HAMAP" id="MF_00473">
    <property type="entry name" value="G6P_isomerase"/>
    <property type="match status" value="1"/>
</dbReference>
<accession>A0A084JTB9</accession>
<dbReference type="GO" id="GO:0004347">
    <property type="term" value="F:glucose-6-phosphate isomerase activity"/>
    <property type="evidence" value="ECO:0007669"/>
    <property type="project" value="UniProtKB-UniRule"/>
</dbReference>
<dbReference type="UniPathway" id="UPA00109">
    <property type="reaction ID" value="UER00181"/>
</dbReference>
<dbReference type="EMBL" id="JPJI01000032">
    <property type="protein sequence ID" value="KEZ92203.1"/>
    <property type="molecule type" value="Genomic_DNA"/>
</dbReference>
<name>A0A084JTB9_NONUL</name>
<dbReference type="PANTHER" id="PTHR11469">
    <property type="entry name" value="GLUCOSE-6-PHOSPHATE ISOMERASE"/>
    <property type="match status" value="1"/>
</dbReference>
<dbReference type="CDD" id="cd05015">
    <property type="entry name" value="SIS_PGI_1"/>
    <property type="match status" value="1"/>
</dbReference>
<comment type="caution">
    <text evidence="9">The sequence shown here is derived from an EMBL/GenBank/DDBJ whole genome shotgun (WGS) entry which is preliminary data.</text>
</comment>
<dbReference type="GO" id="GO:0006094">
    <property type="term" value="P:gluconeogenesis"/>
    <property type="evidence" value="ECO:0007669"/>
    <property type="project" value="UniProtKB-UniRule"/>
</dbReference>
<reference evidence="9 11" key="1">
    <citation type="submission" date="2014-07" db="EMBL/GenBank/DDBJ databases">
        <title>Draft genome sequence of Nonlabens ulvanivorans, an ulvan degrading bacterium.</title>
        <authorList>
            <person name="Kopel M."/>
            <person name="Helbert W."/>
            <person name="Henrissat B."/>
            <person name="Doniger T."/>
            <person name="Banin E."/>
        </authorList>
    </citation>
    <scope>NUCLEOTIDE SEQUENCE [LARGE SCALE GENOMIC DNA]</scope>
    <source>
        <strain evidence="9 11">PLR</strain>
    </source>
</reference>
<organism evidence="9 11">
    <name type="scientific">Nonlabens ulvanivorans</name>
    <name type="common">Persicivirga ulvanivorans</name>
    <dbReference type="NCBI Taxonomy" id="906888"/>
    <lineage>
        <taxon>Bacteria</taxon>
        <taxon>Pseudomonadati</taxon>
        <taxon>Bacteroidota</taxon>
        <taxon>Flavobacteriia</taxon>
        <taxon>Flavobacteriales</taxon>
        <taxon>Flavobacteriaceae</taxon>
        <taxon>Nonlabens</taxon>
    </lineage>
</organism>
<keyword evidence="4 7" id="KW-0324">Glycolysis</keyword>
<dbReference type="GO" id="GO:0097367">
    <property type="term" value="F:carbohydrate derivative binding"/>
    <property type="evidence" value="ECO:0007669"/>
    <property type="project" value="InterPro"/>
</dbReference>
<dbReference type="InterPro" id="IPR046348">
    <property type="entry name" value="SIS_dom_sf"/>
</dbReference>
<comment type="subcellular location">
    <subcellularLocation>
        <location evidence="7">Cytoplasm</location>
    </subcellularLocation>
</comment>
<dbReference type="GO" id="GO:0006096">
    <property type="term" value="P:glycolytic process"/>
    <property type="evidence" value="ECO:0007669"/>
    <property type="project" value="UniProtKB-UniRule"/>
</dbReference>
<dbReference type="GO" id="GO:0005829">
    <property type="term" value="C:cytosol"/>
    <property type="evidence" value="ECO:0007669"/>
    <property type="project" value="TreeGrafter"/>
</dbReference>
<comment type="catalytic activity">
    <reaction evidence="6 7 8">
        <text>alpha-D-glucose 6-phosphate = beta-D-fructose 6-phosphate</text>
        <dbReference type="Rhea" id="RHEA:11816"/>
        <dbReference type="ChEBI" id="CHEBI:57634"/>
        <dbReference type="ChEBI" id="CHEBI:58225"/>
        <dbReference type="EC" id="5.3.1.9"/>
    </reaction>
</comment>
<dbReference type="Gene3D" id="3.40.50.10490">
    <property type="entry name" value="Glucose-6-phosphate isomerase like protein, domain 1"/>
    <property type="match status" value="2"/>
</dbReference>
<dbReference type="NCBIfam" id="NF001211">
    <property type="entry name" value="PRK00179.1"/>
    <property type="match status" value="1"/>
</dbReference>
<dbReference type="PRINTS" id="PR00662">
    <property type="entry name" value="G6PISOMERASE"/>
</dbReference>
<evidence type="ECO:0000256" key="4">
    <source>
        <dbReference type="ARBA" id="ARBA00023152"/>
    </source>
</evidence>
<dbReference type="RefSeq" id="WP_036582741.1">
    <property type="nucleotide sequence ID" value="NZ_JPJI01000032.1"/>
</dbReference>
<keyword evidence="7" id="KW-0963">Cytoplasm</keyword>
<dbReference type="UniPathway" id="UPA00138"/>
<dbReference type="PROSITE" id="PS51463">
    <property type="entry name" value="P_GLUCOSE_ISOMERASE_3"/>
    <property type="match status" value="1"/>
</dbReference>
<dbReference type="OrthoDB" id="140919at2"/>
<dbReference type="PROSITE" id="PS00174">
    <property type="entry name" value="P_GLUCOSE_ISOMERASE_2"/>
    <property type="match status" value="1"/>
</dbReference>
<feature type="active site" description="Proton donor" evidence="7">
    <location>
        <position position="352"/>
    </location>
</feature>
<dbReference type="InterPro" id="IPR035482">
    <property type="entry name" value="SIS_PGI_2"/>
</dbReference>
<proteinExistence type="inferred from homology"/>
<gene>
    <name evidence="7 9" type="primary">pgi</name>
    <name evidence="9" type="ORF">IL45_08600</name>
    <name evidence="10" type="ORF">LY02_00244</name>
</gene>
<dbReference type="Proteomes" id="UP000239997">
    <property type="component" value="Unassembled WGS sequence"/>
</dbReference>
<dbReference type="GO" id="GO:0051156">
    <property type="term" value="P:glucose 6-phosphate metabolic process"/>
    <property type="evidence" value="ECO:0007669"/>
    <property type="project" value="TreeGrafter"/>
</dbReference>
<evidence type="ECO:0000313" key="9">
    <source>
        <dbReference type="EMBL" id="KEZ92203.1"/>
    </source>
</evidence>
<dbReference type="EC" id="5.3.1.9" evidence="7"/>
<protein>
    <recommendedName>
        <fullName evidence="7">Glucose-6-phosphate isomerase</fullName>
        <shortName evidence="7">GPI</shortName>
        <ecNumber evidence="7">5.3.1.9</ecNumber>
    </recommendedName>
    <alternativeName>
        <fullName evidence="7">Phosphoglucose isomerase</fullName>
        <shortName evidence="7">PGI</shortName>
    </alternativeName>
    <alternativeName>
        <fullName evidence="7">Phosphohexose isomerase</fullName>
        <shortName evidence="7">PHI</shortName>
    </alternativeName>
</protein>
<evidence type="ECO:0000256" key="6">
    <source>
        <dbReference type="ARBA" id="ARBA00029321"/>
    </source>
</evidence>
<dbReference type="PANTHER" id="PTHR11469:SF1">
    <property type="entry name" value="GLUCOSE-6-PHOSPHATE ISOMERASE"/>
    <property type="match status" value="1"/>
</dbReference>
<keyword evidence="3 7" id="KW-0312">Gluconeogenesis</keyword>
<keyword evidence="5 7" id="KW-0413">Isomerase</keyword>
<dbReference type="PROSITE" id="PS00765">
    <property type="entry name" value="P_GLUCOSE_ISOMERASE_1"/>
    <property type="match status" value="1"/>
</dbReference>
<evidence type="ECO:0000256" key="5">
    <source>
        <dbReference type="ARBA" id="ARBA00023235"/>
    </source>
</evidence>
<dbReference type="InterPro" id="IPR018189">
    <property type="entry name" value="Phosphoglucose_isomerase_CS"/>
</dbReference>
<comment type="function">
    <text evidence="7">Catalyzes the reversible isomerization of glucose-6-phosphate to fructose-6-phosphate.</text>
</comment>
<sequence length="545" mass="61144">MKNINPTETNAWLKLEKHFEGFDDFSLREEFKKDTSRAEKLTLIDKDFYVDLSKNLITETTRTHLTSLATECGLKEAINSYFNGAIINATEKRAVLHTALRTPQSSADSSVVSNVSDAIESKQKMFDYVDSVLNSKTLTASGKKFDTIVNIGIGGSDLGPVMIYEALQAYKNDMTLHFVSNVEGDHVEEVLKKINPETTLFVIVSKSFGTQETLTNATTIRNWFIEKIGADAVSNHFIAVSSNVEKAVNFGIHHANIFPMFDWVGGRFSLWSTVGMSVALGIGTKNFQSLLDGAHDMDNHFKNTDFDKNIPVQLALMTIWYNNFYRAQSEAIIPYTQYLHRLPAYLQQAIMESNGKSVDRDGNSVTYDTGNIIWGEPGTNSQHAFFQLIHQGTKLIPAHFIAFAKAKYNQPDHHNKLMANFIAQTEALMNGKTRAEAKKDLEKSGKSKEEIEMLLPFKVFEGDQPTTTILIDELTPQSIGKLVAMYEHKIFTEGVIWNIYSYDQWGVELGKVLADKVLDNIENKEYAAHDSSTIGILKRFGSLNN</sequence>
<keyword evidence="12" id="KW-1185">Reference proteome</keyword>
<dbReference type="InterPro" id="IPR023096">
    <property type="entry name" value="G6P_Isomerase_C"/>
</dbReference>
<feature type="active site" evidence="7">
    <location>
        <position position="383"/>
    </location>
</feature>
<dbReference type="Pfam" id="PF00342">
    <property type="entry name" value="PGI"/>
    <property type="match status" value="1"/>
</dbReference>
<dbReference type="GO" id="GO:0048029">
    <property type="term" value="F:monosaccharide binding"/>
    <property type="evidence" value="ECO:0007669"/>
    <property type="project" value="TreeGrafter"/>
</dbReference>
<dbReference type="InterPro" id="IPR035476">
    <property type="entry name" value="SIS_PGI_1"/>
</dbReference>
<dbReference type="Gene3D" id="1.10.1390.10">
    <property type="match status" value="1"/>
</dbReference>
<feature type="active site" evidence="7">
    <location>
        <position position="511"/>
    </location>
</feature>